<feature type="transmembrane region" description="Helical" evidence="1">
    <location>
        <begin position="186"/>
        <end position="208"/>
    </location>
</feature>
<dbReference type="EMBL" id="JASZYV010000003">
    <property type="protein sequence ID" value="MDM0046133.1"/>
    <property type="molecule type" value="Genomic_DNA"/>
</dbReference>
<keyword evidence="1" id="KW-0812">Transmembrane</keyword>
<evidence type="ECO:0000256" key="1">
    <source>
        <dbReference type="SAM" id="Phobius"/>
    </source>
</evidence>
<sequence>MGEWWSEWSSYRPSDFLLFSARTYQRMFESYNAQVWPVHVLALALGLGVLTALALRRPSVSLTARVAFASLGVAWLWMAWAFHWQRYAQINWAATWFAAGFAVQGALMLVAASFEWQRHDGARGWAGLMLLGFAIVVQPWLTLALTDRPWTEAELFGLAPDPTAIGTVGLLLAMRLSARSAGVRMVGLLLWPMALTWCLIGGMTRWTLCAACHA</sequence>
<gene>
    <name evidence="2" type="ORF">QTH91_16705</name>
</gene>
<keyword evidence="3" id="KW-1185">Reference proteome</keyword>
<protein>
    <submittedName>
        <fullName evidence="2">DUF6064 family protein</fullName>
    </submittedName>
</protein>
<comment type="caution">
    <text evidence="2">The sequence shown here is derived from an EMBL/GenBank/DDBJ whole genome shotgun (WGS) entry which is preliminary data.</text>
</comment>
<reference evidence="2" key="1">
    <citation type="submission" date="2023-06" db="EMBL/GenBank/DDBJ databases">
        <authorList>
            <person name="Jiang Y."/>
            <person name="Liu Q."/>
        </authorList>
    </citation>
    <scope>NUCLEOTIDE SEQUENCE</scope>
    <source>
        <strain evidence="2">CGMCC 1.12089</strain>
    </source>
</reference>
<evidence type="ECO:0000313" key="3">
    <source>
        <dbReference type="Proteomes" id="UP001174908"/>
    </source>
</evidence>
<accession>A0ABT7NDW8</accession>
<proteinExistence type="predicted"/>
<feature type="transmembrane region" description="Helical" evidence="1">
    <location>
        <begin position="124"/>
        <end position="143"/>
    </location>
</feature>
<feature type="transmembrane region" description="Helical" evidence="1">
    <location>
        <begin position="36"/>
        <end position="55"/>
    </location>
</feature>
<evidence type="ECO:0000313" key="2">
    <source>
        <dbReference type="EMBL" id="MDM0046133.1"/>
    </source>
</evidence>
<dbReference type="RefSeq" id="WP_286661221.1">
    <property type="nucleotide sequence ID" value="NZ_JASZYV010000003.1"/>
</dbReference>
<keyword evidence="1" id="KW-0472">Membrane</keyword>
<dbReference type="InterPro" id="IPR045708">
    <property type="entry name" value="DUF6064"/>
</dbReference>
<dbReference type="Pfam" id="PF19540">
    <property type="entry name" value="DUF6064"/>
    <property type="match status" value="1"/>
</dbReference>
<dbReference type="Proteomes" id="UP001174908">
    <property type="component" value="Unassembled WGS sequence"/>
</dbReference>
<keyword evidence="1" id="KW-1133">Transmembrane helix</keyword>
<feature type="transmembrane region" description="Helical" evidence="1">
    <location>
        <begin position="62"/>
        <end position="84"/>
    </location>
</feature>
<feature type="transmembrane region" description="Helical" evidence="1">
    <location>
        <begin position="155"/>
        <end position="174"/>
    </location>
</feature>
<organism evidence="2 3">
    <name type="scientific">Variovorax dokdonensis</name>
    <dbReference type="NCBI Taxonomy" id="344883"/>
    <lineage>
        <taxon>Bacteria</taxon>
        <taxon>Pseudomonadati</taxon>
        <taxon>Pseudomonadota</taxon>
        <taxon>Betaproteobacteria</taxon>
        <taxon>Burkholderiales</taxon>
        <taxon>Comamonadaceae</taxon>
        <taxon>Variovorax</taxon>
    </lineage>
</organism>
<name>A0ABT7NDW8_9BURK</name>
<feature type="transmembrane region" description="Helical" evidence="1">
    <location>
        <begin position="90"/>
        <end position="112"/>
    </location>
</feature>